<dbReference type="Pfam" id="PF00040">
    <property type="entry name" value="fn2"/>
    <property type="match status" value="1"/>
</dbReference>
<dbReference type="SUPFAM" id="SSF57440">
    <property type="entry name" value="Kringle-like"/>
    <property type="match status" value="1"/>
</dbReference>
<accession>A0A1C0TMY8</accession>
<feature type="chain" id="PRO_5008646103" evidence="2">
    <location>
        <begin position="24"/>
        <end position="572"/>
    </location>
</feature>
<dbReference type="Pfam" id="PF09423">
    <property type="entry name" value="PhoD"/>
    <property type="match status" value="1"/>
</dbReference>
<dbReference type="RefSeq" id="WP_065792063.1">
    <property type="nucleotide sequence ID" value="NZ_MAUJ01000007.1"/>
</dbReference>
<keyword evidence="1" id="KW-1015">Disulfide bond</keyword>
<dbReference type="OrthoDB" id="327733at2"/>
<evidence type="ECO:0000259" key="3">
    <source>
        <dbReference type="PROSITE" id="PS51092"/>
    </source>
</evidence>
<dbReference type="SUPFAM" id="SSF56300">
    <property type="entry name" value="Metallo-dependent phosphatases"/>
    <property type="match status" value="1"/>
</dbReference>
<dbReference type="InterPro" id="IPR000562">
    <property type="entry name" value="FN_type2_dom"/>
</dbReference>
<reference evidence="5" key="1">
    <citation type="submission" date="2016-07" db="EMBL/GenBank/DDBJ databases">
        <authorList>
            <person name="Florea S."/>
            <person name="Webb J.S."/>
            <person name="Jaromczyk J."/>
            <person name="Schardl C.L."/>
        </authorList>
    </citation>
    <scope>NUCLEOTIDE SEQUENCE [LARGE SCALE GENOMIC DNA]</scope>
    <source>
        <strain evidence="5">IPB1</strain>
    </source>
</reference>
<dbReference type="AlphaFoldDB" id="A0A1C0TMY8"/>
<dbReference type="PROSITE" id="PS51092">
    <property type="entry name" value="FN2_2"/>
    <property type="match status" value="1"/>
</dbReference>
<protein>
    <submittedName>
        <fullName evidence="4">Phosphodiesterase</fullName>
    </submittedName>
</protein>
<evidence type="ECO:0000256" key="1">
    <source>
        <dbReference type="ARBA" id="ARBA00023157"/>
    </source>
</evidence>
<dbReference type="EMBL" id="MAUJ01000007">
    <property type="protein sequence ID" value="OCQ20025.1"/>
    <property type="molecule type" value="Genomic_DNA"/>
</dbReference>
<name>A0A1C0TMY8_9GAMM</name>
<evidence type="ECO:0000313" key="5">
    <source>
        <dbReference type="Proteomes" id="UP000093366"/>
    </source>
</evidence>
<dbReference type="InterPro" id="IPR018946">
    <property type="entry name" value="PhoD-like_MPP"/>
</dbReference>
<dbReference type="InterPro" id="IPR013806">
    <property type="entry name" value="Kringle-like"/>
</dbReference>
<dbReference type="CDD" id="cd07389">
    <property type="entry name" value="MPP_PhoD"/>
    <property type="match status" value="1"/>
</dbReference>
<feature type="domain" description="Fibronectin type-II" evidence="3">
    <location>
        <begin position="458"/>
        <end position="507"/>
    </location>
</feature>
<gene>
    <name evidence="4" type="ORF">A7985_19235</name>
</gene>
<feature type="signal peptide" evidence="2">
    <location>
        <begin position="1"/>
        <end position="23"/>
    </location>
</feature>
<keyword evidence="2" id="KW-0732">Signal</keyword>
<dbReference type="PANTHER" id="PTHR33987:SF1">
    <property type="entry name" value="CALCINEURIN-LIKE METALLO-PHOSPHOESTERASE SUPERFAMILY PROTEIN"/>
    <property type="match status" value="1"/>
</dbReference>
<organism evidence="4 5">
    <name type="scientific">Pseudoalteromonas luteoviolacea</name>
    <dbReference type="NCBI Taxonomy" id="43657"/>
    <lineage>
        <taxon>Bacteria</taxon>
        <taxon>Pseudomonadati</taxon>
        <taxon>Pseudomonadota</taxon>
        <taxon>Gammaproteobacteria</taxon>
        <taxon>Alteromonadales</taxon>
        <taxon>Pseudoalteromonadaceae</taxon>
        <taxon>Pseudoalteromonas</taxon>
    </lineage>
</organism>
<dbReference type="InterPro" id="IPR038607">
    <property type="entry name" value="PhoD-like_sf"/>
</dbReference>
<comment type="caution">
    <text evidence="4">The sequence shown here is derived from an EMBL/GenBank/DDBJ whole genome shotgun (WGS) entry which is preliminary data.</text>
</comment>
<dbReference type="PANTHER" id="PTHR33987">
    <property type="entry name" value="CALCINEURIN-LIKE METALLO-PHOSPHOESTERASE SUPERFAMILY PROTEIN"/>
    <property type="match status" value="1"/>
</dbReference>
<dbReference type="Proteomes" id="UP000093366">
    <property type="component" value="Unassembled WGS sequence"/>
</dbReference>
<dbReference type="Gene3D" id="3.60.21.70">
    <property type="entry name" value="PhoD-like phosphatase"/>
    <property type="match status" value="1"/>
</dbReference>
<sequence length="572" mass="63842">MMTYTTVALTTLALLSIIPIAHAAPEVHYDQCQPVFGYQTASYQGTTDKNNSGNQWCYLKNAIDGSSWGNVRTETIPTFTTSTGKVCNTPSQYQGEAFYGCSSINHTTPWCYIDEQGNWEECAPVESDPLPKHTHPQASKRLDRVALGSCFKTKGDMPQALAKLISHQPDLFLWLGDNIYADTTNMATMRQKYDDKKRNIDYQKFLAANIPVMATWDDHDYGANNDGKHYPQRVNSQKEYLRHFDVPADDPRLNGQAGIYEAKLLGPTNERTHVITLDARYFRSPTFSNYGTCEGDKTTILGAQQWQWLEQQLNTPSEIKLIASGIQVLPPLYQGRSKSKYCAYGDGKQFEQAIADMAESDMSGTSYESWAEVPTERAKLMRLVQKSINSGKTKAVIFLSGDQHWGELLKKEIPASAQYGKAVTVYEVTASGFGQNWPYHIENPLRLPVYADTKGDGQYTQQCKFPFTYGLTTYRGCTTKDNDKPWCYTKVDDNGKGISGEWGNCAPSGAVTPDGQVGLVSSNIANLTTSDRHLVNKSGSNYGMVDIDWEKHTIKLSIQTTEEEAVSTIIKF</sequence>
<evidence type="ECO:0000256" key="2">
    <source>
        <dbReference type="SAM" id="SignalP"/>
    </source>
</evidence>
<evidence type="ECO:0000313" key="4">
    <source>
        <dbReference type="EMBL" id="OCQ20025.1"/>
    </source>
</evidence>
<proteinExistence type="predicted"/>
<dbReference type="InterPro" id="IPR029052">
    <property type="entry name" value="Metallo-depent_PP-like"/>
</dbReference>